<feature type="domain" description="ABC transporter" evidence="12">
    <location>
        <begin position="460"/>
        <end position="681"/>
    </location>
</feature>
<evidence type="ECO:0000313" key="13">
    <source>
        <dbReference type="EMBL" id="KPI36704.1"/>
    </source>
</evidence>
<dbReference type="GO" id="GO:0005319">
    <property type="term" value="F:lipid transporter activity"/>
    <property type="evidence" value="ECO:0007669"/>
    <property type="project" value="TreeGrafter"/>
</dbReference>
<dbReference type="Gene3D" id="3.40.50.300">
    <property type="entry name" value="P-loop containing nucleotide triphosphate hydrolases"/>
    <property type="match status" value="1"/>
</dbReference>
<evidence type="ECO:0000256" key="1">
    <source>
        <dbReference type="ARBA" id="ARBA00004141"/>
    </source>
</evidence>
<comment type="caution">
    <text evidence="13">The sequence shown here is derived from an EMBL/GenBank/DDBJ whole genome shotgun (WGS) entry which is preliminary data.</text>
</comment>
<dbReference type="GO" id="GO:0005524">
    <property type="term" value="F:ATP binding"/>
    <property type="evidence" value="ECO:0007669"/>
    <property type="project" value="UniProtKB-KW"/>
</dbReference>
<dbReference type="InterPro" id="IPR017871">
    <property type="entry name" value="ABC_transporter-like_CS"/>
</dbReference>
<accession>A0A0N1H650</accession>
<proteinExistence type="inferred from homology"/>
<dbReference type="EMBL" id="LFJN01000029">
    <property type="protein sequence ID" value="KPI36704.1"/>
    <property type="molecule type" value="Genomic_DNA"/>
</dbReference>
<keyword evidence="4 11" id="KW-0812">Transmembrane</keyword>
<gene>
    <name evidence="13" type="ORF">AB675_10032</name>
</gene>
<feature type="region of interest" description="Disordered" evidence="10">
    <location>
        <begin position="751"/>
        <end position="774"/>
    </location>
</feature>
<dbReference type="PROSITE" id="PS50893">
    <property type="entry name" value="ABC_TRANSPORTER_2"/>
    <property type="match status" value="1"/>
</dbReference>
<feature type="transmembrane region" description="Helical" evidence="11">
    <location>
        <begin position="275"/>
        <end position="293"/>
    </location>
</feature>
<dbReference type="PANTHER" id="PTHR19229:SF36">
    <property type="entry name" value="ATP-BINDING CASSETTE SUB-FAMILY A MEMBER 2"/>
    <property type="match status" value="1"/>
</dbReference>
<keyword evidence="3" id="KW-0813">Transport</keyword>
<dbReference type="GO" id="GO:0016020">
    <property type="term" value="C:membrane"/>
    <property type="evidence" value="ECO:0007669"/>
    <property type="project" value="UniProtKB-SubCell"/>
</dbReference>
<keyword evidence="14" id="KW-1185">Reference proteome</keyword>
<dbReference type="PROSITE" id="PS00211">
    <property type="entry name" value="ABC_TRANSPORTER_1"/>
    <property type="match status" value="1"/>
</dbReference>
<dbReference type="Pfam" id="PF00005">
    <property type="entry name" value="ABC_tran"/>
    <property type="match status" value="1"/>
</dbReference>
<evidence type="ECO:0000256" key="6">
    <source>
        <dbReference type="ARBA" id="ARBA00022741"/>
    </source>
</evidence>
<evidence type="ECO:0000256" key="11">
    <source>
        <dbReference type="SAM" id="Phobius"/>
    </source>
</evidence>
<dbReference type="InterPro" id="IPR003439">
    <property type="entry name" value="ABC_transporter-like_ATP-bd"/>
</dbReference>
<feature type="transmembrane region" description="Helical" evidence="11">
    <location>
        <begin position="812"/>
        <end position="833"/>
    </location>
</feature>
<evidence type="ECO:0000256" key="5">
    <source>
        <dbReference type="ARBA" id="ARBA00022737"/>
    </source>
</evidence>
<keyword evidence="9 11" id="KW-0472">Membrane</keyword>
<dbReference type="InterPro" id="IPR013525">
    <property type="entry name" value="ABC2_TM"/>
</dbReference>
<evidence type="ECO:0000256" key="3">
    <source>
        <dbReference type="ARBA" id="ARBA00022448"/>
    </source>
</evidence>
<name>A0A0N1H650_9EURO</name>
<feature type="transmembrane region" description="Helical" evidence="11">
    <location>
        <begin position="397"/>
        <end position="420"/>
    </location>
</feature>
<dbReference type="STRING" id="1664694.A0A0N1H650"/>
<dbReference type="CDD" id="cd03263">
    <property type="entry name" value="ABC_subfamily_A"/>
    <property type="match status" value="1"/>
</dbReference>
<reference evidence="13 14" key="1">
    <citation type="submission" date="2015-06" db="EMBL/GenBank/DDBJ databases">
        <title>Draft genome of the ant-associated black yeast Phialophora attae CBS 131958.</title>
        <authorList>
            <person name="Moreno L.F."/>
            <person name="Stielow B.J."/>
            <person name="de Hoog S."/>
            <person name="Vicente V.A."/>
            <person name="Weiss V.A."/>
            <person name="de Vries M."/>
            <person name="Cruz L.M."/>
            <person name="Souza E.M."/>
        </authorList>
    </citation>
    <scope>NUCLEOTIDE SEQUENCE [LARGE SCALE GENOMIC DNA]</scope>
    <source>
        <strain evidence="13 14">CBS 131958</strain>
    </source>
</reference>
<keyword evidence="7" id="KW-0067">ATP-binding</keyword>
<protein>
    <submittedName>
        <fullName evidence="13">ABC transporter A family member 2</fullName>
    </submittedName>
</protein>
<evidence type="ECO:0000256" key="8">
    <source>
        <dbReference type="ARBA" id="ARBA00022989"/>
    </source>
</evidence>
<comment type="similarity">
    <text evidence="2">Belongs to the ABC transporter superfamily. ABCA family.</text>
</comment>
<evidence type="ECO:0000256" key="9">
    <source>
        <dbReference type="ARBA" id="ARBA00023136"/>
    </source>
</evidence>
<dbReference type="Pfam" id="PF12698">
    <property type="entry name" value="ABC2_membrane_3"/>
    <property type="match status" value="1"/>
</dbReference>
<evidence type="ECO:0000256" key="7">
    <source>
        <dbReference type="ARBA" id="ARBA00022840"/>
    </source>
</evidence>
<dbReference type="InterPro" id="IPR003593">
    <property type="entry name" value="AAA+_ATPase"/>
</dbReference>
<dbReference type="InterPro" id="IPR026082">
    <property type="entry name" value="ABCA"/>
</dbReference>
<feature type="transmembrane region" description="Helical" evidence="11">
    <location>
        <begin position="300"/>
        <end position="322"/>
    </location>
</feature>
<keyword evidence="6" id="KW-0547">Nucleotide-binding</keyword>
<dbReference type="InterPro" id="IPR027417">
    <property type="entry name" value="P-loop_NTPase"/>
</dbReference>
<keyword evidence="5" id="KW-0677">Repeat</keyword>
<dbReference type="VEuPathDB" id="FungiDB:AB675_10032"/>
<dbReference type="RefSeq" id="XP_017996667.1">
    <property type="nucleotide sequence ID" value="XM_018138772.1"/>
</dbReference>
<dbReference type="SUPFAM" id="SSF52540">
    <property type="entry name" value="P-loop containing nucleoside triphosphate hydrolases"/>
    <property type="match status" value="1"/>
</dbReference>
<feature type="transmembrane region" description="Helical" evidence="11">
    <location>
        <begin position="27"/>
        <end position="45"/>
    </location>
</feature>
<evidence type="ECO:0000256" key="4">
    <source>
        <dbReference type="ARBA" id="ARBA00022692"/>
    </source>
</evidence>
<keyword evidence="8 11" id="KW-1133">Transmembrane helix</keyword>
<dbReference type="GO" id="GO:0140359">
    <property type="term" value="F:ABC-type transporter activity"/>
    <property type="evidence" value="ECO:0007669"/>
    <property type="project" value="InterPro"/>
</dbReference>
<sequence>MAFFLRQIWTLTVKNLLIALVRHPFSTPFRAFLLPCIFVGFLAYARSLFIPPSRYGIGDTHAVRSLLDALNDAPGGRDRFALVNSGFTDGDIATWQILELDQEQDLVTECRNSIRGTSDCFAGIVFFSSPEEGPLGQWNYSLRADGGLQSGINVFSGDNDIQRVLLPVQHAVDSAISRIGNGTPLPNVVEEYIYTSMTQEQRNDQIRVRYMSGIINILAVAFFIGIVLITYQLTGLVATEREIGMAQLLDSMMPNTRRWEPQMARIIANHLAFDLIYAPGWIVMAIILSGGVFSRTNAGIVVINNILGGLAVSSFSILGASLFRRAQLSGISLVITLMLLAVVAQVVGKGSTGAVTILSLFFTPFTYVNFTIVMARWERQNQATNLVQAAPENPSTLPGIVLWVFFILQIVIYPLIGAWVERFLYGTASKERVVSVSDSSTAISLDRFTKRYPPTIGTQLWAKLTRKRAADVVAVNELSLTATRGEILVLLGANGSGKSTTLDSIAGLNSISSGSIAVNYLQQGAGLGLCPQKNVLWDELTVEEHVRIINKVKSKVIAPKRENRELLESCDIVSKIKAKAKTLSGGQKRKLQLALMFTGGSSICAVDEVSSGIDPLSRRKIWDILLSERGRRTIILTTHFLDEADLLADHIAILSKGLLKASGTSVALKHKLGSGYRVHVYKSARTAGPHVYQDYPHSQHDEQTTYLLPSSAETARFLTRLESDGMTEYQVSGPTIEDVFLKVADEVQSGHDELSTAPARESSDEKSAKHTTVGVTENRLNVPELLPGRRINLTGQLRILFQKRMTIFRRNALPYIAALLIPIIAAGLVTLFMNDYERPGCDPIEIAAQFDPSSLSTEGNYDILIGPSDAFSPGLIQMYAQSFTREGQESTGDNATRLAESVNLTNSLPEFKDIIEERYAK</sequence>
<dbReference type="PANTHER" id="PTHR19229">
    <property type="entry name" value="ATP-BINDING CASSETTE TRANSPORTER SUBFAMILY A ABCA"/>
    <property type="match status" value="1"/>
</dbReference>
<feature type="transmembrane region" description="Helical" evidence="11">
    <location>
        <begin position="210"/>
        <end position="231"/>
    </location>
</feature>
<dbReference type="SMART" id="SM00382">
    <property type="entry name" value="AAA"/>
    <property type="match status" value="1"/>
</dbReference>
<evidence type="ECO:0000256" key="2">
    <source>
        <dbReference type="ARBA" id="ARBA00008869"/>
    </source>
</evidence>
<dbReference type="OrthoDB" id="8061355at2759"/>
<feature type="transmembrane region" description="Helical" evidence="11">
    <location>
        <begin position="328"/>
        <end position="347"/>
    </location>
</feature>
<evidence type="ECO:0000313" key="14">
    <source>
        <dbReference type="Proteomes" id="UP000038010"/>
    </source>
</evidence>
<evidence type="ECO:0000259" key="12">
    <source>
        <dbReference type="PROSITE" id="PS50893"/>
    </source>
</evidence>
<feature type="transmembrane region" description="Helical" evidence="11">
    <location>
        <begin position="354"/>
        <end position="377"/>
    </location>
</feature>
<dbReference type="Proteomes" id="UP000038010">
    <property type="component" value="Unassembled WGS sequence"/>
</dbReference>
<dbReference type="AlphaFoldDB" id="A0A0N1H650"/>
<dbReference type="GeneID" id="28730652"/>
<comment type="subcellular location">
    <subcellularLocation>
        <location evidence="1">Membrane</location>
        <topology evidence="1">Multi-pass membrane protein</topology>
    </subcellularLocation>
</comment>
<organism evidence="13 14">
    <name type="scientific">Cyphellophora attinorum</name>
    <dbReference type="NCBI Taxonomy" id="1664694"/>
    <lineage>
        <taxon>Eukaryota</taxon>
        <taxon>Fungi</taxon>
        <taxon>Dikarya</taxon>
        <taxon>Ascomycota</taxon>
        <taxon>Pezizomycotina</taxon>
        <taxon>Eurotiomycetes</taxon>
        <taxon>Chaetothyriomycetidae</taxon>
        <taxon>Chaetothyriales</taxon>
        <taxon>Cyphellophoraceae</taxon>
        <taxon>Cyphellophora</taxon>
    </lineage>
</organism>
<evidence type="ECO:0000256" key="10">
    <source>
        <dbReference type="SAM" id="MobiDB-lite"/>
    </source>
</evidence>
<dbReference type="GO" id="GO:0016887">
    <property type="term" value="F:ATP hydrolysis activity"/>
    <property type="evidence" value="ECO:0007669"/>
    <property type="project" value="InterPro"/>
</dbReference>